<feature type="compositionally biased region" description="Polar residues" evidence="1">
    <location>
        <begin position="517"/>
        <end position="542"/>
    </location>
</feature>
<feature type="compositionally biased region" description="Gly residues" evidence="1">
    <location>
        <begin position="446"/>
        <end position="460"/>
    </location>
</feature>
<dbReference type="CDD" id="cd02958">
    <property type="entry name" value="UAS"/>
    <property type="match status" value="1"/>
</dbReference>
<evidence type="ECO:0000313" key="4">
    <source>
        <dbReference type="Proteomes" id="UP001530293"/>
    </source>
</evidence>
<feature type="compositionally biased region" description="Low complexity" evidence="1">
    <location>
        <begin position="151"/>
        <end position="162"/>
    </location>
</feature>
<accession>A0ABD3MW98</accession>
<sequence length="641" mass="67713">MGNGNLEMAVSLFMEYGAGGGGGGLGGMGGGAGGASFAGGGFAGPASAGAGGEVRAPDATRTMRLVGGPNDDDDAAHQPIPAALIAALGGPAAREMMLRNTMMMMQGGGAGGSGGGGGGGLMMDDENALGRMGGMWAAPPPSSSTNSAVGSAARARARASSSNQNRGVGIGASAGAAAMGSDVAGRGGSRQGANQPRRNDSNDDNEDDDDDVQVVNSNGEAMDEDEDMEFHYDDDDEDDFHDDEEDDDDNGDGRDDYDDDEEDYAVPIDTFTTTTTTTTSSHRNHASSTSQQPPPSLSTMFAPPTHLMHRAGGFLGARNFAKDARRWLLVNIQSDTDFACHALNRDVWRDELVENLVREGFILWQAMSNSAEGQTYITRYKVHGYPHLAILDPRTGSLLWRKEGWTQVNPLSAEQFVEIASDFCSRHSFDKLPTAARHAYTNGIPLGGGGGSSISGGGDTRSGNAHKRPIHELTEEEQLEAAIRASMCDADDKEDDDSDDVVEVLDSMGDDDARKPSAQNDDATGSDNVDNGAEEQQSSTSSFEREILSMEVGEEPSTGGGEDVARVQIRMPDGKRLVRKFLSNSPVKFIYAFVAQSNDEARAGREFELKAKFPPQDLLTNVEDGIKSCGLDGEAINVIWK</sequence>
<feature type="compositionally biased region" description="Acidic residues" evidence="1">
    <location>
        <begin position="202"/>
        <end position="212"/>
    </location>
</feature>
<feature type="region of interest" description="Disordered" evidence="1">
    <location>
        <begin position="131"/>
        <end position="299"/>
    </location>
</feature>
<dbReference type="SMART" id="SM00594">
    <property type="entry name" value="UAS"/>
    <property type="match status" value="1"/>
</dbReference>
<dbReference type="Proteomes" id="UP001530293">
    <property type="component" value="Unassembled WGS sequence"/>
</dbReference>
<comment type="caution">
    <text evidence="3">The sequence shown here is derived from an EMBL/GenBank/DDBJ whole genome shotgun (WGS) entry which is preliminary data.</text>
</comment>
<dbReference type="Pfam" id="PF00789">
    <property type="entry name" value="UBX"/>
    <property type="match status" value="1"/>
</dbReference>
<evidence type="ECO:0000259" key="2">
    <source>
        <dbReference type="PROSITE" id="PS50033"/>
    </source>
</evidence>
<dbReference type="Gene3D" id="3.40.30.10">
    <property type="entry name" value="Glutaredoxin"/>
    <property type="match status" value="1"/>
</dbReference>
<feature type="domain" description="UBX" evidence="2">
    <location>
        <begin position="560"/>
        <end position="639"/>
    </location>
</feature>
<dbReference type="InterPro" id="IPR036249">
    <property type="entry name" value="Thioredoxin-like_sf"/>
</dbReference>
<dbReference type="InterPro" id="IPR006577">
    <property type="entry name" value="UAS"/>
</dbReference>
<dbReference type="SMART" id="SM00166">
    <property type="entry name" value="UBX"/>
    <property type="match status" value="1"/>
</dbReference>
<dbReference type="PROSITE" id="PS50033">
    <property type="entry name" value="UBX"/>
    <property type="match status" value="1"/>
</dbReference>
<evidence type="ECO:0000313" key="3">
    <source>
        <dbReference type="EMBL" id="KAL3768196.1"/>
    </source>
</evidence>
<reference evidence="3 4" key="1">
    <citation type="submission" date="2024-10" db="EMBL/GenBank/DDBJ databases">
        <title>Updated reference genomes for cyclostephanoid diatoms.</title>
        <authorList>
            <person name="Roberts W.R."/>
            <person name="Alverson A.J."/>
        </authorList>
    </citation>
    <scope>NUCLEOTIDE SEQUENCE [LARGE SCALE GENOMIC DNA]</scope>
    <source>
        <strain evidence="3 4">AJA232-27</strain>
    </source>
</reference>
<feature type="compositionally biased region" description="Acidic residues" evidence="1">
    <location>
        <begin position="221"/>
        <end position="264"/>
    </location>
</feature>
<organism evidence="3 4">
    <name type="scientific">Discostella pseudostelligera</name>
    <dbReference type="NCBI Taxonomy" id="259834"/>
    <lineage>
        <taxon>Eukaryota</taxon>
        <taxon>Sar</taxon>
        <taxon>Stramenopiles</taxon>
        <taxon>Ochrophyta</taxon>
        <taxon>Bacillariophyta</taxon>
        <taxon>Coscinodiscophyceae</taxon>
        <taxon>Thalassiosirophycidae</taxon>
        <taxon>Stephanodiscales</taxon>
        <taxon>Stephanodiscaceae</taxon>
        <taxon>Discostella</taxon>
    </lineage>
</organism>
<dbReference type="Pfam" id="PF13899">
    <property type="entry name" value="Thioredoxin_7"/>
    <property type="match status" value="1"/>
</dbReference>
<dbReference type="EMBL" id="JALLBG020000068">
    <property type="protein sequence ID" value="KAL3768196.1"/>
    <property type="molecule type" value="Genomic_DNA"/>
</dbReference>
<dbReference type="Gene3D" id="3.10.20.90">
    <property type="entry name" value="Phosphatidylinositol 3-kinase Catalytic Subunit, Chain A, domain 1"/>
    <property type="match status" value="1"/>
</dbReference>
<dbReference type="SUPFAM" id="SSF54236">
    <property type="entry name" value="Ubiquitin-like"/>
    <property type="match status" value="1"/>
</dbReference>
<feature type="region of interest" description="Disordered" evidence="1">
    <location>
        <begin position="446"/>
        <end position="466"/>
    </location>
</feature>
<dbReference type="PANTHER" id="PTHR23322">
    <property type="entry name" value="FAS-ASSOCIATED PROTEIN"/>
    <property type="match status" value="1"/>
</dbReference>
<feature type="compositionally biased region" description="Low complexity" evidence="1">
    <location>
        <begin position="270"/>
        <end position="279"/>
    </location>
</feature>
<proteinExistence type="predicted"/>
<feature type="region of interest" description="Disordered" evidence="1">
    <location>
        <begin position="507"/>
        <end position="544"/>
    </location>
</feature>
<keyword evidence="4" id="KW-1185">Reference proteome</keyword>
<dbReference type="SUPFAM" id="SSF52833">
    <property type="entry name" value="Thioredoxin-like"/>
    <property type="match status" value="1"/>
</dbReference>
<dbReference type="AlphaFoldDB" id="A0ABD3MW98"/>
<gene>
    <name evidence="3" type="ORF">ACHAWU_001886</name>
</gene>
<feature type="compositionally biased region" description="Low complexity" evidence="1">
    <location>
        <begin position="171"/>
        <end position="184"/>
    </location>
</feature>
<dbReference type="InterPro" id="IPR050730">
    <property type="entry name" value="UBX_domain-protein"/>
</dbReference>
<name>A0ABD3MW98_9STRA</name>
<dbReference type="InterPro" id="IPR001012">
    <property type="entry name" value="UBX_dom"/>
</dbReference>
<dbReference type="InterPro" id="IPR029071">
    <property type="entry name" value="Ubiquitin-like_domsf"/>
</dbReference>
<protein>
    <recommendedName>
        <fullName evidence="2">UBX domain-containing protein</fullName>
    </recommendedName>
</protein>
<evidence type="ECO:0000256" key="1">
    <source>
        <dbReference type="SAM" id="MobiDB-lite"/>
    </source>
</evidence>
<dbReference type="PANTHER" id="PTHR23322:SF6">
    <property type="entry name" value="UBX DOMAIN-CONTAINING PROTEIN 7"/>
    <property type="match status" value="1"/>
</dbReference>